<feature type="non-terminal residue" evidence="2">
    <location>
        <position position="107"/>
    </location>
</feature>
<gene>
    <name evidence="2" type="ORF">SNEC2469_LOCUS16485</name>
</gene>
<proteinExistence type="predicted"/>
<accession>A0A812U873</accession>
<organism evidence="2 3">
    <name type="scientific">Symbiodinium necroappetens</name>
    <dbReference type="NCBI Taxonomy" id="1628268"/>
    <lineage>
        <taxon>Eukaryota</taxon>
        <taxon>Sar</taxon>
        <taxon>Alveolata</taxon>
        <taxon>Dinophyceae</taxon>
        <taxon>Suessiales</taxon>
        <taxon>Symbiodiniaceae</taxon>
        <taxon>Symbiodinium</taxon>
    </lineage>
</organism>
<dbReference type="OrthoDB" id="10419628at2759"/>
<protein>
    <submittedName>
        <fullName evidence="2">Uncharacterized protein</fullName>
    </submittedName>
</protein>
<evidence type="ECO:0000313" key="3">
    <source>
        <dbReference type="Proteomes" id="UP000601435"/>
    </source>
</evidence>
<name>A0A812U873_9DINO</name>
<dbReference type="EMBL" id="CAJNJA010026860">
    <property type="protein sequence ID" value="CAE7566679.1"/>
    <property type="molecule type" value="Genomic_DNA"/>
</dbReference>
<feature type="region of interest" description="Disordered" evidence="1">
    <location>
        <begin position="19"/>
        <end position="39"/>
    </location>
</feature>
<keyword evidence="3" id="KW-1185">Reference proteome</keyword>
<dbReference type="Proteomes" id="UP000601435">
    <property type="component" value="Unassembled WGS sequence"/>
</dbReference>
<reference evidence="2" key="1">
    <citation type="submission" date="2021-02" db="EMBL/GenBank/DDBJ databases">
        <authorList>
            <person name="Dougan E. K."/>
            <person name="Rhodes N."/>
            <person name="Thang M."/>
            <person name="Chan C."/>
        </authorList>
    </citation>
    <scope>NUCLEOTIDE SEQUENCE</scope>
</reference>
<evidence type="ECO:0000313" key="2">
    <source>
        <dbReference type="EMBL" id="CAE7566679.1"/>
    </source>
</evidence>
<dbReference type="AlphaFoldDB" id="A0A812U873"/>
<feature type="non-terminal residue" evidence="2">
    <location>
        <position position="1"/>
    </location>
</feature>
<evidence type="ECO:0000256" key="1">
    <source>
        <dbReference type="SAM" id="MobiDB-lite"/>
    </source>
</evidence>
<comment type="caution">
    <text evidence="2">The sequence shown here is derived from an EMBL/GenBank/DDBJ whole genome shotgun (WGS) entry which is preliminary data.</text>
</comment>
<sequence>WRLEDLREELAKLKVDAEQRKAQRPVVTQPKAGEKENLAEEISAQKTAIQEWKKRVAGLEQEGAGLQVAIASAEQVLQRGRERLDAACSPWQVSESQSAHVSASAVK</sequence>